<gene>
    <name evidence="2" type="ORF">COU96_03230</name>
</gene>
<keyword evidence="1" id="KW-0472">Membrane</keyword>
<sequence length="154" mass="17557">MLELPHTIVGATIAIKIPNPLISLPLALLSHFVLDFVPHWNPSLYTETLKLGKLTRKSNLIIALDTTLSLILGFFIISRFWPNIEQSIIILLACFMAVLPDVIEGFYFYLGIKNRLLKRFIKFQHEHQANIKIIPGLLIQATTIIICLYFILSM</sequence>
<proteinExistence type="predicted"/>
<feature type="transmembrane region" description="Helical" evidence="1">
    <location>
        <begin position="60"/>
        <end position="81"/>
    </location>
</feature>
<evidence type="ECO:0000313" key="2">
    <source>
        <dbReference type="EMBL" id="PJE68560.1"/>
    </source>
</evidence>
<dbReference type="Proteomes" id="UP000229500">
    <property type="component" value="Unassembled WGS sequence"/>
</dbReference>
<name>A0A2M8L4P1_9BACT</name>
<comment type="caution">
    <text evidence="2">The sequence shown here is derived from an EMBL/GenBank/DDBJ whole genome shotgun (WGS) entry which is preliminary data.</text>
</comment>
<keyword evidence="1" id="KW-1133">Transmembrane helix</keyword>
<keyword evidence="1" id="KW-0812">Transmembrane</keyword>
<evidence type="ECO:0000256" key="1">
    <source>
        <dbReference type="SAM" id="Phobius"/>
    </source>
</evidence>
<evidence type="ECO:0000313" key="3">
    <source>
        <dbReference type="Proteomes" id="UP000229500"/>
    </source>
</evidence>
<accession>A0A2M8L4P1</accession>
<reference evidence="3" key="1">
    <citation type="submission" date="2017-09" db="EMBL/GenBank/DDBJ databases">
        <title>Depth-based differentiation of microbial function through sediment-hosted aquifers and enrichment of novel symbionts in the deep terrestrial subsurface.</title>
        <authorList>
            <person name="Probst A.J."/>
            <person name="Ladd B."/>
            <person name="Jarett J.K."/>
            <person name="Geller-Mcgrath D.E."/>
            <person name="Sieber C.M.K."/>
            <person name="Emerson J.B."/>
            <person name="Anantharaman K."/>
            <person name="Thomas B.C."/>
            <person name="Malmstrom R."/>
            <person name="Stieglmeier M."/>
            <person name="Klingl A."/>
            <person name="Woyke T."/>
            <person name="Ryan C.M."/>
            <person name="Banfield J.F."/>
        </authorList>
    </citation>
    <scope>NUCLEOTIDE SEQUENCE [LARGE SCALE GENOMIC DNA]</scope>
</reference>
<organism evidence="2 3">
    <name type="scientific">Candidatus Shapirobacteria bacterium CG10_big_fil_rev_8_21_14_0_10_38_14</name>
    <dbReference type="NCBI Taxonomy" id="1974483"/>
    <lineage>
        <taxon>Bacteria</taxon>
        <taxon>Candidatus Shapironibacteriota</taxon>
    </lineage>
</organism>
<dbReference type="AlphaFoldDB" id="A0A2M8L4P1"/>
<feature type="transmembrane region" description="Helical" evidence="1">
    <location>
        <begin position="87"/>
        <end position="112"/>
    </location>
</feature>
<protein>
    <submittedName>
        <fullName evidence="2">Uncharacterized protein</fullName>
    </submittedName>
</protein>
<dbReference type="EMBL" id="PFEL01000121">
    <property type="protein sequence ID" value="PJE68560.1"/>
    <property type="molecule type" value="Genomic_DNA"/>
</dbReference>
<feature type="transmembrane region" description="Helical" evidence="1">
    <location>
        <begin position="133"/>
        <end position="152"/>
    </location>
</feature>